<keyword evidence="1" id="KW-0472">Membrane</keyword>
<keyword evidence="1" id="KW-0812">Transmembrane</keyword>
<protein>
    <submittedName>
        <fullName evidence="2">Uncharacterized protein</fullName>
    </submittedName>
</protein>
<organism evidence="2 3">
    <name type="scientific">Alteribacter lacisalsi</name>
    <dbReference type="NCBI Taxonomy" id="2045244"/>
    <lineage>
        <taxon>Bacteria</taxon>
        <taxon>Bacillati</taxon>
        <taxon>Bacillota</taxon>
        <taxon>Bacilli</taxon>
        <taxon>Bacillales</taxon>
        <taxon>Bacillaceae</taxon>
        <taxon>Alteribacter</taxon>
    </lineage>
</organism>
<dbReference type="EMBL" id="PDOF01000002">
    <property type="protein sequence ID" value="PYZ96358.1"/>
    <property type="molecule type" value="Genomic_DNA"/>
</dbReference>
<feature type="transmembrane region" description="Helical" evidence="1">
    <location>
        <begin position="6"/>
        <end position="33"/>
    </location>
</feature>
<evidence type="ECO:0000256" key="1">
    <source>
        <dbReference type="SAM" id="Phobius"/>
    </source>
</evidence>
<keyword evidence="1" id="KW-1133">Transmembrane helix</keyword>
<comment type="caution">
    <text evidence="2">The sequence shown here is derived from an EMBL/GenBank/DDBJ whole genome shotgun (WGS) entry which is preliminary data.</text>
</comment>
<gene>
    <name evidence="2" type="ORF">CR205_11560</name>
</gene>
<name>A0A2W0HS22_9BACI</name>
<reference evidence="2 3" key="1">
    <citation type="submission" date="2017-10" db="EMBL/GenBank/DDBJ databases">
        <title>Bacillus sp. nov., a halophilic bacterium isolated from a Yangshapao Lake.</title>
        <authorList>
            <person name="Wang H."/>
        </authorList>
    </citation>
    <scope>NUCLEOTIDE SEQUENCE [LARGE SCALE GENOMIC DNA]</scope>
    <source>
        <strain evidence="2 3">YSP-3</strain>
    </source>
</reference>
<dbReference type="Proteomes" id="UP000248066">
    <property type="component" value="Unassembled WGS sequence"/>
</dbReference>
<keyword evidence="3" id="KW-1185">Reference proteome</keyword>
<sequence length="125" mass="14241">MCRGSFFVWLMLGVALIMIAYALFIYILLLITLQADAFRGQGLSLLGKSALRGLRLLLFPLESSPFASYPCLLYIRSWLNNMRLFRYVRSCTPAVRLLRQWRPGETPQAWPRKLGGIAAESERTA</sequence>
<accession>A0A2W0HS22</accession>
<evidence type="ECO:0000313" key="2">
    <source>
        <dbReference type="EMBL" id="PYZ96358.1"/>
    </source>
</evidence>
<evidence type="ECO:0000313" key="3">
    <source>
        <dbReference type="Proteomes" id="UP000248066"/>
    </source>
</evidence>
<dbReference type="AlphaFoldDB" id="A0A2W0HS22"/>
<proteinExistence type="predicted"/>